<keyword evidence="2" id="KW-0472">Membrane</keyword>
<gene>
    <name evidence="3" type="ORF">HNR30_004136</name>
</gene>
<dbReference type="RefSeq" id="WP_181611505.1">
    <property type="nucleotide sequence ID" value="NZ_BAABAM010000003.1"/>
</dbReference>
<name>A0A7W0CKB6_9ACTN</name>
<evidence type="ECO:0000256" key="1">
    <source>
        <dbReference type="SAM" id="MobiDB-lite"/>
    </source>
</evidence>
<evidence type="ECO:0008006" key="5">
    <source>
        <dbReference type="Google" id="ProtNLM"/>
    </source>
</evidence>
<keyword evidence="2" id="KW-0812">Transmembrane</keyword>
<organism evidence="3 4">
    <name type="scientific">Nonomuraea soli</name>
    <dbReference type="NCBI Taxonomy" id="1032476"/>
    <lineage>
        <taxon>Bacteria</taxon>
        <taxon>Bacillati</taxon>
        <taxon>Actinomycetota</taxon>
        <taxon>Actinomycetes</taxon>
        <taxon>Streptosporangiales</taxon>
        <taxon>Streptosporangiaceae</taxon>
        <taxon>Nonomuraea</taxon>
    </lineage>
</organism>
<feature type="compositionally biased region" description="Low complexity" evidence="1">
    <location>
        <begin position="313"/>
        <end position="328"/>
    </location>
</feature>
<dbReference type="AlphaFoldDB" id="A0A7W0CKB6"/>
<evidence type="ECO:0000313" key="4">
    <source>
        <dbReference type="Proteomes" id="UP000530928"/>
    </source>
</evidence>
<keyword evidence="2" id="KW-1133">Transmembrane helix</keyword>
<evidence type="ECO:0000313" key="3">
    <source>
        <dbReference type="EMBL" id="MBA2892782.1"/>
    </source>
</evidence>
<comment type="caution">
    <text evidence="3">The sequence shown here is derived from an EMBL/GenBank/DDBJ whole genome shotgun (WGS) entry which is preliminary data.</text>
</comment>
<protein>
    <recommendedName>
        <fullName evidence="5">DUF3068 domain-containing protein</fullName>
    </recommendedName>
</protein>
<evidence type="ECO:0000256" key="2">
    <source>
        <dbReference type="SAM" id="Phobius"/>
    </source>
</evidence>
<accession>A0A7W0CKB6</accession>
<proteinExistence type="predicted"/>
<dbReference type="Pfam" id="PF11271">
    <property type="entry name" value="PorA"/>
    <property type="match status" value="1"/>
</dbReference>
<dbReference type="InterPro" id="IPR021424">
    <property type="entry name" value="PorA"/>
</dbReference>
<feature type="region of interest" description="Disordered" evidence="1">
    <location>
        <begin position="297"/>
        <end position="328"/>
    </location>
</feature>
<reference evidence="3 4" key="1">
    <citation type="submission" date="2020-07" db="EMBL/GenBank/DDBJ databases">
        <title>Genomic Encyclopedia of Type Strains, Phase IV (KMG-IV): sequencing the most valuable type-strain genomes for metagenomic binning, comparative biology and taxonomic classification.</title>
        <authorList>
            <person name="Goeker M."/>
        </authorList>
    </citation>
    <scope>NUCLEOTIDE SEQUENCE [LARGE SCALE GENOMIC DNA]</scope>
    <source>
        <strain evidence="3 4">DSM 45533</strain>
    </source>
</reference>
<dbReference type="Proteomes" id="UP000530928">
    <property type="component" value="Unassembled WGS sequence"/>
</dbReference>
<keyword evidence="4" id="KW-1185">Reference proteome</keyword>
<dbReference type="EMBL" id="JACDUR010000004">
    <property type="protein sequence ID" value="MBA2892782.1"/>
    <property type="molecule type" value="Genomic_DNA"/>
</dbReference>
<sequence>MRRLAMATAGIGSFLLVMAVLLPFAVYGRALAHPVDPALTVRMEGDRGTVFDTAELRERTGESLVQTIVLSGDRGAADSEVAVWTEFATLNRSGGERVDYRQRRLGFDRRTGFAVDCCAAYPAKASGLAFRWPFDASRRDYPLTDPVTGQSFPARFQAVESLHGLTVHRYAQTVPRTFTGEGIALPYSVLSVQGRGQVTLERHVAITRSVWVEPVSGIPVKVTEQRVDTLVAPGGQEARTLLRAELTTSAADTAALAASARRVVLYSALMRTVLPLVFGGLGLVMTATGLWSGWRVSSAPPPARQEQAQDESAPGPRAAEAGAPPGDS</sequence>
<feature type="transmembrane region" description="Helical" evidence="2">
    <location>
        <begin position="273"/>
        <end position="294"/>
    </location>
</feature>